<feature type="compositionally biased region" description="Polar residues" evidence="1">
    <location>
        <begin position="1"/>
        <end position="20"/>
    </location>
</feature>
<feature type="compositionally biased region" description="Basic residues" evidence="1">
    <location>
        <begin position="427"/>
        <end position="438"/>
    </location>
</feature>
<evidence type="ECO:0000313" key="4">
    <source>
        <dbReference type="Proteomes" id="UP001383192"/>
    </source>
</evidence>
<evidence type="ECO:0008006" key="5">
    <source>
        <dbReference type="Google" id="ProtNLM"/>
    </source>
</evidence>
<sequence length="621" mass="70606">MALNYVQPQAQHQVEPSFQLSEDESWDELDADSLDETKTELSESQLRELYDNEEIERFLTLFATNVTEVQIPKSPPPGTPRTENIPSNSDGSQAPIAEESQSLSENIALNYLLPILPPSPPDYPFTLGRLRLTTQRLYLSTVPVYGPFLRRLVKLATWEDKSKSTTYCSIYWFLWYHNLLLPSLILRVLYCLVRRRLLPYPTASELRQRFAEIDKAEELGDEVSARLVSSSGFGLKEMWRLARVFAKPSKPKKAGKDKGKEKSKGKKGKEKAQPSEEVDIEDETQQQDHDDNQPVGDDRTILDDPKDTQCERDIKRTALHSAVEVADLHERIHNLFIWRRPSASQNYGILIFLIFLTTLLLPAQYIAKLFYFIIGVLFWHVSPIIAALPREDRKRLPPILAEVPTDSDFAMELISQRVAAGQDVRPPRRRRQKAKKGSPPHDHSPGPSTERETNSRSQSPGMKNWSEVDKRIDWKKWGDRAAIGKAWAVDKRLFGNKDTWPQESNLPQSPLVPPPATAMGRPNSPVETHTFPCHHTTAPGLITLSPSMFYFTPIMSVNPKVAFPMNYVVSVKKAGLLKGVSVKWCDPKDNQEHEEVFKWVGGRDELFARLVGTDARKWIAA</sequence>
<dbReference type="InterPro" id="IPR037847">
    <property type="entry name" value="GRAMDC4"/>
</dbReference>
<proteinExistence type="predicted"/>
<feature type="region of interest" description="Disordered" evidence="1">
    <location>
        <begin position="69"/>
        <end position="96"/>
    </location>
</feature>
<keyword evidence="2" id="KW-1133">Transmembrane helix</keyword>
<dbReference type="PANTHER" id="PTHR37402">
    <property type="entry name" value="GRAM DOMAIN-CONTAINING PROTEIN 4"/>
    <property type="match status" value="1"/>
</dbReference>
<evidence type="ECO:0000313" key="3">
    <source>
        <dbReference type="EMBL" id="KAK7058976.1"/>
    </source>
</evidence>
<dbReference type="InterPro" id="IPR021709">
    <property type="entry name" value="DUF3292"/>
</dbReference>
<feature type="compositionally biased region" description="Polar residues" evidence="1">
    <location>
        <begin position="499"/>
        <end position="508"/>
    </location>
</feature>
<dbReference type="Pfam" id="PF11696">
    <property type="entry name" value="DUF3292"/>
    <property type="match status" value="1"/>
</dbReference>
<dbReference type="Proteomes" id="UP001383192">
    <property type="component" value="Unassembled WGS sequence"/>
</dbReference>
<feature type="compositionally biased region" description="Acidic residues" evidence="1">
    <location>
        <begin position="276"/>
        <end position="285"/>
    </location>
</feature>
<feature type="compositionally biased region" description="Basic and acidic residues" evidence="1">
    <location>
        <begin position="286"/>
        <end position="307"/>
    </location>
</feature>
<dbReference type="PANTHER" id="PTHR37402:SF1">
    <property type="entry name" value="GRAM DOMAIN-CONTAINING PROTEIN 4"/>
    <property type="match status" value="1"/>
</dbReference>
<feature type="compositionally biased region" description="Acidic residues" evidence="1">
    <location>
        <begin position="21"/>
        <end position="34"/>
    </location>
</feature>
<feature type="region of interest" description="Disordered" evidence="1">
    <location>
        <begin position="1"/>
        <end position="40"/>
    </location>
</feature>
<evidence type="ECO:0000256" key="2">
    <source>
        <dbReference type="SAM" id="Phobius"/>
    </source>
</evidence>
<feature type="compositionally biased region" description="Basic and acidic residues" evidence="1">
    <location>
        <begin position="439"/>
        <end position="454"/>
    </location>
</feature>
<feature type="transmembrane region" description="Helical" evidence="2">
    <location>
        <begin position="347"/>
        <end position="363"/>
    </location>
</feature>
<dbReference type="AlphaFoldDB" id="A0AAW0E469"/>
<keyword evidence="2" id="KW-0472">Membrane</keyword>
<gene>
    <name evidence="3" type="ORF">VNI00_001600</name>
</gene>
<feature type="region of interest" description="Disordered" evidence="1">
    <location>
        <begin position="420"/>
        <end position="465"/>
    </location>
</feature>
<keyword evidence="4" id="KW-1185">Reference proteome</keyword>
<protein>
    <recommendedName>
        <fullName evidence="5">Peroxin domain-containing protein</fullName>
    </recommendedName>
</protein>
<accession>A0AAW0E469</accession>
<reference evidence="3 4" key="1">
    <citation type="submission" date="2024-01" db="EMBL/GenBank/DDBJ databases">
        <title>A draft genome for a cacao thread blight-causing isolate of Paramarasmius palmivorus.</title>
        <authorList>
            <person name="Baruah I.K."/>
            <person name="Bukari Y."/>
            <person name="Amoako-Attah I."/>
            <person name="Meinhardt L.W."/>
            <person name="Bailey B.A."/>
            <person name="Cohen S.P."/>
        </authorList>
    </citation>
    <scope>NUCLEOTIDE SEQUENCE [LARGE SCALE GENOMIC DNA]</scope>
    <source>
        <strain evidence="3 4">GH-12</strain>
    </source>
</reference>
<dbReference type="EMBL" id="JAYKXP010000004">
    <property type="protein sequence ID" value="KAK7058976.1"/>
    <property type="molecule type" value="Genomic_DNA"/>
</dbReference>
<feature type="region of interest" description="Disordered" evidence="1">
    <location>
        <begin position="498"/>
        <end position="521"/>
    </location>
</feature>
<feature type="compositionally biased region" description="Polar residues" evidence="1">
    <location>
        <begin position="81"/>
        <end position="92"/>
    </location>
</feature>
<feature type="transmembrane region" description="Helical" evidence="2">
    <location>
        <begin position="369"/>
        <end position="388"/>
    </location>
</feature>
<feature type="region of interest" description="Disordered" evidence="1">
    <location>
        <begin position="248"/>
        <end position="307"/>
    </location>
</feature>
<comment type="caution">
    <text evidence="3">The sequence shown here is derived from an EMBL/GenBank/DDBJ whole genome shotgun (WGS) entry which is preliminary data.</text>
</comment>
<dbReference type="GO" id="GO:0006915">
    <property type="term" value="P:apoptotic process"/>
    <property type="evidence" value="ECO:0007669"/>
    <property type="project" value="InterPro"/>
</dbReference>
<keyword evidence="2" id="KW-0812">Transmembrane</keyword>
<organism evidence="3 4">
    <name type="scientific">Paramarasmius palmivorus</name>
    <dbReference type="NCBI Taxonomy" id="297713"/>
    <lineage>
        <taxon>Eukaryota</taxon>
        <taxon>Fungi</taxon>
        <taxon>Dikarya</taxon>
        <taxon>Basidiomycota</taxon>
        <taxon>Agaricomycotina</taxon>
        <taxon>Agaricomycetes</taxon>
        <taxon>Agaricomycetidae</taxon>
        <taxon>Agaricales</taxon>
        <taxon>Marasmiineae</taxon>
        <taxon>Marasmiaceae</taxon>
        <taxon>Paramarasmius</taxon>
    </lineage>
</organism>
<name>A0AAW0E469_9AGAR</name>
<evidence type="ECO:0000256" key="1">
    <source>
        <dbReference type="SAM" id="MobiDB-lite"/>
    </source>
</evidence>